<dbReference type="Proteomes" id="UP000218676">
    <property type="component" value="Chromosome 1"/>
</dbReference>
<accession>A0AAD1CE40</accession>
<protein>
    <submittedName>
        <fullName evidence="1">Uncharacterized protein</fullName>
    </submittedName>
</protein>
<dbReference type="RefSeq" id="WP_258177106.1">
    <property type="nucleotide sequence ID" value="NZ_AP018045.1"/>
</dbReference>
<reference evidence="2" key="1">
    <citation type="submission" date="2017-05" db="EMBL/GenBank/DDBJ databases">
        <title>Whole genome sequence of fish pathogenic bacteria, Photobacterium damselae subsp. piscicida, strain 91-197, isolated from hybrid striped bass (Morone sp.) in USA.</title>
        <authorList>
            <person name="Teru Y."/>
            <person name="Hikima J."/>
            <person name="Kono T."/>
            <person name="Sakai M."/>
            <person name="Takano T."/>
            <person name="Hawke J.P."/>
            <person name="Takeyama H."/>
            <person name="Aoki T."/>
        </authorList>
    </citation>
    <scope>NUCLEOTIDE SEQUENCE [LARGE SCALE GENOMIC DNA]</scope>
    <source>
        <strain evidence="2">91-197</strain>
    </source>
</reference>
<dbReference type="EMBL" id="AP018045">
    <property type="protein sequence ID" value="BAX52379.1"/>
    <property type="molecule type" value="Genomic_DNA"/>
</dbReference>
<sequence length="40" mass="4594">MILQKLKSVVFARKTTEQKQAELKSRLAFTMSQSKPKQNA</sequence>
<dbReference type="AlphaFoldDB" id="A0AAD1CE40"/>
<gene>
    <name evidence="1" type="ORF">PDPUS_1_01005</name>
</gene>
<evidence type="ECO:0000313" key="1">
    <source>
        <dbReference type="EMBL" id="BAX52379.1"/>
    </source>
</evidence>
<organism evidence="1 2">
    <name type="scientific">Photobacterium damsela subsp. piscicida</name>
    <name type="common">Pasteurella piscicida</name>
    <dbReference type="NCBI Taxonomy" id="38294"/>
    <lineage>
        <taxon>Bacteria</taxon>
        <taxon>Pseudomonadati</taxon>
        <taxon>Pseudomonadota</taxon>
        <taxon>Gammaproteobacteria</taxon>
        <taxon>Vibrionales</taxon>
        <taxon>Vibrionaceae</taxon>
        <taxon>Photobacterium</taxon>
    </lineage>
</organism>
<name>A0AAD1CE40_PHODP</name>
<evidence type="ECO:0000313" key="2">
    <source>
        <dbReference type="Proteomes" id="UP000218676"/>
    </source>
</evidence>
<proteinExistence type="predicted"/>